<sequence>MDNMTIDNYDAPSCVPRIIETYPPQASAIKSMRKSTSDSNKLEDSTVIASLNHANYVDNADYANHVDYATGVSSTSVHSDFDALDNHSVQKNIGSLNYSLKPFPKNVVIGSSANDGVGLSTTLALLASHISSKKYVVALIDADISNGGLDVLLGLEQDEGRRLQEVQAPLGRLDGYVLRCELLHWNNVDILAYAPWKSEEPKPWVIEAAIRGLSNACDVVIVDIGSGFSARRLLKNLPTLAQVPTIFAAELSVLGLARLRAYWRSLESDHKDYSRKQTSIVAGLNPRGLSKRFCPVNVNEACDYLLCDVEGPIGHDPKMYEDIISGYGIRDIPKSAKIPIEKITTWLLGDSSNSSLKISGKQSEQQYKQSNSQSYESERFSKISRGKHGFRRY</sequence>
<evidence type="ECO:0000256" key="1">
    <source>
        <dbReference type="ARBA" id="ARBA00022741"/>
    </source>
</evidence>
<keyword evidence="2" id="KW-0067">ATP-binding</keyword>
<dbReference type="SUPFAM" id="SSF52540">
    <property type="entry name" value="P-loop containing nucleoside triphosphate hydrolases"/>
    <property type="match status" value="1"/>
</dbReference>
<dbReference type="PANTHER" id="PTHR43384">
    <property type="entry name" value="SEPTUM SITE-DETERMINING PROTEIN MIND HOMOLOG, CHLOROPLASTIC-RELATED"/>
    <property type="match status" value="1"/>
</dbReference>
<reference evidence="4 5" key="1">
    <citation type="submission" date="2017-07" db="EMBL/GenBank/DDBJ databases">
        <title>A comparative genomics approach to explaining the enigmatic role of Gardnerella vaginalis in the vaginal microbiome.</title>
        <authorList>
            <person name="Vancuren S.J."/>
            <person name="Hill J.E."/>
        </authorList>
    </citation>
    <scope>NUCLEOTIDE SEQUENCE [LARGE SCALE GENOMIC DNA]</scope>
    <source>
        <strain evidence="4 5">WP023</strain>
    </source>
</reference>
<evidence type="ECO:0000313" key="4">
    <source>
        <dbReference type="EMBL" id="RFT30521.1"/>
    </source>
</evidence>
<protein>
    <submittedName>
        <fullName evidence="4">Uncharacterized protein</fullName>
    </submittedName>
</protein>
<comment type="caution">
    <text evidence="4">The sequence shown here is derived from an EMBL/GenBank/DDBJ whole genome shotgun (WGS) entry which is preliminary data.</text>
</comment>
<evidence type="ECO:0000256" key="2">
    <source>
        <dbReference type="ARBA" id="ARBA00022840"/>
    </source>
</evidence>
<proteinExistence type="predicted"/>
<dbReference type="GO" id="GO:0009898">
    <property type="term" value="C:cytoplasmic side of plasma membrane"/>
    <property type="evidence" value="ECO:0007669"/>
    <property type="project" value="TreeGrafter"/>
</dbReference>
<dbReference type="AlphaFoldDB" id="A0A3E2CFR4"/>
<dbReference type="GO" id="GO:0016887">
    <property type="term" value="F:ATP hydrolysis activity"/>
    <property type="evidence" value="ECO:0007669"/>
    <property type="project" value="TreeGrafter"/>
</dbReference>
<dbReference type="GO" id="GO:0051782">
    <property type="term" value="P:negative regulation of cell division"/>
    <property type="evidence" value="ECO:0007669"/>
    <property type="project" value="TreeGrafter"/>
</dbReference>
<dbReference type="InterPro" id="IPR050625">
    <property type="entry name" value="ParA/MinD_ATPase"/>
</dbReference>
<dbReference type="Gene3D" id="3.40.50.300">
    <property type="entry name" value="P-loop containing nucleotide triphosphate hydrolases"/>
    <property type="match status" value="1"/>
</dbReference>
<organism evidence="4 5">
    <name type="scientific">Gardnerella vaginalis</name>
    <dbReference type="NCBI Taxonomy" id="2702"/>
    <lineage>
        <taxon>Bacteria</taxon>
        <taxon>Bacillati</taxon>
        <taxon>Actinomycetota</taxon>
        <taxon>Actinomycetes</taxon>
        <taxon>Bifidobacteriales</taxon>
        <taxon>Bifidobacteriaceae</taxon>
        <taxon>Gardnerella</taxon>
    </lineage>
</organism>
<dbReference type="GO" id="GO:0005829">
    <property type="term" value="C:cytosol"/>
    <property type="evidence" value="ECO:0007669"/>
    <property type="project" value="TreeGrafter"/>
</dbReference>
<name>A0A3E2CFR4_GARVA</name>
<dbReference type="RefSeq" id="WP_248911707.1">
    <property type="nucleotide sequence ID" value="NZ_CP083177.1"/>
</dbReference>
<dbReference type="EMBL" id="NNRU01000001">
    <property type="protein sequence ID" value="RFT30521.1"/>
    <property type="molecule type" value="Genomic_DNA"/>
</dbReference>
<evidence type="ECO:0000256" key="3">
    <source>
        <dbReference type="SAM" id="MobiDB-lite"/>
    </source>
</evidence>
<gene>
    <name evidence="4" type="ORF">CG405_01050</name>
</gene>
<dbReference type="GO" id="GO:0005524">
    <property type="term" value="F:ATP binding"/>
    <property type="evidence" value="ECO:0007669"/>
    <property type="project" value="UniProtKB-KW"/>
</dbReference>
<dbReference type="InterPro" id="IPR027417">
    <property type="entry name" value="P-loop_NTPase"/>
</dbReference>
<feature type="compositionally biased region" description="Polar residues" evidence="3">
    <location>
        <begin position="359"/>
        <end position="375"/>
    </location>
</feature>
<feature type="region of interest" description="Disordered" evidence="3">
    <location>
        <begin position="359"/>
        <end position="393"/>
    </location>
</feature>
<keyword evidence="1" id="KW-0547">Nucleotide-binding</keyword>
<dbReference type="Proteomes" id="UP000258379">
    <property type="component" value="Unassembled WGS sequence"/>
</dbReference>
<dbReference type="PANTHER" id="PTHR43384:SF6">
    <property type="entry name" value="SEPTUM SITE-DETERMINING PROTEIN MIND HOMOLOG, CHLOROPLASTIC"/>
    <property type="match status" value="1"/>
</dbReference>
<feature type="compositionally biased region" description="Basic residues" evidence="3">
    <location>
        <begin position="382"/>
        <end position="393"/>
    </location>
</feature>
<accession>A0A3E2CFR4</accession>
<evidence type="ECO:0000313" key="5">
    <source>
        <dbReference type="Proteomes" id="UP000258379"/>
    </source>
</evidence>